<proteinExistence type="predicted"/>
<reference evidence="4" key="1">
    <citation type="journal article" date="2020" name="Nature">
        <title>Giant virus diversity and host interactions through global metagenomics.</title>
        <authorList>
            <person name="Schulz F."/>
            <person name="Roux S."/>
            <person name="Paez-Espino D."/>
            <person name="Jungbluth S."/>
            <person name="Walsh D.A."/>
            <person name="Denef V.J."/>
            <person name="McMahon K.D."/>
            <person name="Konstantinidis K.T."/>
            <person name="Eloe-Fadrosh E.A."/>
            <person name="Kyrpides N.C."/>
            <person name="Woyke T."/>
        </authorList>
    </citation>
    <scope>NUCLEOTIDE SEQUENCE</scope>
    <source>
        <strain evidence="4">GVMAG-M-3300023179-150</strain>
    </source>
</reference>
<dbReference type="Pfam" id="PF02991">
    <property type="entry name" value="ATG8"/>
    <property type="match status" value="1"/>
</dbReference>
<accession>A0A6C0E8N5</accession>
<keyword evidence="2" id="KW-0472">Membrane</keyword>
<evidence type="ECO:0000256" key="1">
    <source>
        <dbReference type="ARBA" id="ARBA00004370"/>
    </source>
</evidence>
<evidence type="ECO:0008006" key="5">
    <source>
        <dbReference type="Google" id="ProtNLM"/>
    </source>
</evidence>
<protein>
    <recommendedName>
        <fullName evidence="5">Autophagy-related protein</fullName>
    </recommendedName>
</protein>
<dbReference type="InterPro" id="IPR029071">
    <property type="entry name" value="Ubiquitin-like_domsf"/>
</dbReference>
<evidence type="ECO:0000313" key="4">
    <source>
        <dbReference type="EMBL" id="QHT24763.1"/>
    </source>
</evidence>
<dbReference type="Gene3D" id="3.10.20.90">
    <property type="entry name" value="Phosphatidylinositol 3-kinase Catalytic Subunit, Chain A, domain 1"/>
    <property type="match status" value="1"/>
</dbReference>
<evidence type="ECO:0000256" key="2">
    <source>
        <dbReference type="ARBA" id="ARBA00023136"/>
    </source>
</evidence>
<dbReference type="AlphaFoldDB" id="A0A6C0E8N5"/>
<comment type="subcellular location">
    <subcellularLocation>
        <location evidence="1">Membrane</location>
    </subcellularLocation>
</comment>
<evidence type="ECO:0000256" key="3">
    <source>
        <dbReference type="ARBA" id="ARBA00023288"/>
    </source>
</evidence>
<dbReference type="PANTHER" id="PTHR10969">
    <property type="entry name" value="MICROTUBULE-ASSOCIATED PROTEINS 1A/1B LIGHT CHAIN 3-RELATED"/>
    <property type="match status" value="1"/>
</dbReference>
<organism evidence="4">
    <name type="scientific">viral metagenome</name>
    <dbReference type="NCBI Taxonomy" id="1070528"/>
    <lineage>
        <taxon>unclassified sequences</taxon>
        <taxon>metagenomes</taxon>
        <taxon>organismal metagenomes</taxon>
    </lineage>
</organism>
<keyword evidence="3" id="KW-0449">Lipoprotein</keyword>
<dbReference type="SUPFAM" id="SSF54236">
    <property type="entry name" value="Ubiquitin-like"/>
    <property type="match status" value="1"/>
</dbReference>
<dbReference type="EMBL" id="MN739748">
    <property type="protein sequence ID" value="QHT24763.1"/>
    <property type="molecule type" value="Genomic_DNA"/>
</dbReference>
<sequence>MTSQEDITRSKIQKILALHPNRVPVIVRPEKSDAFSRFLVTEDCTVADFMGLIRKKNKLNPTEGIYIFVKSGKEVTLPPPSSTIGTIYAEHKDENLVLNLVYAKENVFG</sequence>
<name>A0A6C0E8N5_9ZZZZ</name>
<dbReference type="GO" id="GO:0016020">
    <property type="term" value="C:membrane"/>
    <property type="evidence" value="ECO:0007669"/>
    <property type="project" value="UniProtKB-SubCell"/>
</dbReference>
<dbReference type="InterPro" id="IPR004241">
    <property type="entry name" value="Atg8-like"/>
</dbReference>